<dbReference type="EMBL" id="KP718939">
    <property type="protein sequence ID" value="AKD43742.1"/>
    <property type="molecule type" value="Genomic_DNA"/>
</dbReference>
<protein>
    <recommendedName>
        <fullName evidence="2">DGQHR domain-containing protein</fullName>
    </recommendedName>
</protein>
<organism evidence="1">
    <name type="scientific">Lactiplantibacillus plantarum</name>
    <name type="common">Lactobacillus plantarum</name>
    <dbReference type="NCBI Taxonomy" id="1590"/>
    <lineage>
        <taxon>Bacteria</taxon>
        <taxon>Bacillati</taxon>
        <taxon>Bacillota</taxon>
        <taxon>Bacilli</taxon>
        <taxon>Lactobacillales</taxon>
        <taxon>Lactobacillaceae</taxon>
        <taxon>Lactiplantibacillus</taxon>
    </lineage>
</organism>
<keyword evidence="1" id="KW-0614">Plasmid</keyword>
<dbReference type="CDD" id="cd16413">
    <property type="entry name" value="DGQHR_domain"/>
    <property type="match status" value="1"/>
</dbReference>
<sequence length="369" mass="42089">MIKLPYIKIEQLDDYIISTSMSARYLIEHVHFEYRSPYISNKSLADDTWNLEKYKKRLLNQLESENVSINSSPNSIQRRTDIKRISEIGNFINKSSGILFPTPIVLAVNLRNINTEKKSPYKLLPEEKCMEIESDAILTVIDGQHRLLGIEASNPDRWDKINLPVIIIPNADISVSTKIFIDINSNQRKVNKSTVYDLFPNIKLSGYNAIGLLSQVIHLLNERDTSPLYSRIKTLGTGVGSISQGFLIDYLNGCLGAENDPRASDNPEAFVAYYYQLLFQYFKIVKNIFPTDWQNEKSSICKTNGIGALIKLLPLLINSYGQIHDAEYSYSDFFIRVKNQHPDIWVHGNEIGTGYKAQNELFQMLQAVL</sequence>
<dbReference type="InterPro" id="IPR017601">
    <property type="entry name" value="DGQHR-contain_dom"/>
</dbReference>
<accession>A0A0E3V4N3</accession>
<dbReference type="InterPro" id="IPR017642">
    <property type="entry name" value="DNA_S_mod_DndB"/>
</dbReference>
<evidence type="ECO:0008006" key="2">
    <source>
        <dbReference type="Google" id="ProtNLM"/>
    </source>
</evidence>
<name>A0A0E3V4N3_LACPN</name>
<dbReference type="NCBIfam" id="TIGR03187">
    <property type="entry name" value="DGQHR"/>
    <property type="match status" value="1"/>
</dbReference>
<reference evidence="1" key="1">
    <citation type="journal article" date="2015" name="Plasmid">
        <title>Characterization of the Lactobacillus plantarum plasmid pCD033 and generation of the plasmid free strain L. plantarum 3NSH.</title>
        <authorList>
            <person name="Heiss S."/>
            <person name="Grabherr R."/>
            <person name="Heinl S."/>
        </authorList>
    </citation>
    <scope>NUCLEOTIDE SEQUENCE</scope>
    <source>
        <strain evidence="1">CD033</strain>
        <plasmid evidence="1">pCD033</plasmid>
    </source>
</reference>
<proteinExistence type="predicted"/>
<geneLocation type="plasmid" evidence="1">
    <name>pCD033</name>
</geneLocation>
<dbReference type="Pfam" id="PF14072">
    <property type="entry name" value="DndB"/>
    <property type="match status" value="1"/>
</dbReference>
<dbReference type="RefSeq" id="WP_172686048.1">
    <property type="nucleotide sequence ID" value="NZ_KP718939.1"/>
</dbReference>
<dbReference type="AlphaFoldDB" id="A0A0E3V4N3"/>
<evidence type="ECO:0000313" key="1">
    <source>
        <dbReference type="EMBL" id="AKD43742.1"/>
    </source>
</evidence>